<dbReference type="SUPFAM" id="SSF52121">
    <property type="entry name" value="Lumazine synthase"/>
    <property type="match status" value="1"/>
</dbReference>
<sequence>MKIIKETTLTKKAKIAIIISRFNHFINQNLLNGALDVLQRIGQVKKRNITVIYVPGTFEIPIIADILASKKQHDAIVVLGTIIKGGTKHFSILSKEVSKKISNISTKYRIPIAFGIIIANDIKQAIERSGTKMGNKGSESALVVLEMINIINKIIK</sequence>
<dbReference type="RefSeq" id="WP_158336631.1">
    <property type="nucleotide sequence ID" value="NZ_CP033004.1"/>
</dbReference>
<dbReference type="OrthoDB" id="9809709at2"/>
<reference evidence="8 9" key="1">
    <citation type="submission" date="2018-10" db="EMBL/GenBank/DDBJ databases">
        <title>Comparative functional genomics of the obligate endosymbiont Buchnera aphidicola.</title>
        <authorList>
            <person name="Chong R.A."/>
        </authorList>
    </citation>
    <scope>NUCLEOTIDE SEQUENCE [LARGE SCALE GENOMIC DNA]</scope>
    <source>
        <strain evidence="8 9">Mrh</strain>
    </source>
</reference>
<feature type="active site" description="Proton donor" evidence="7">
    <location>
        <position position="89"/>
    </location>
</feature>
<keyword evidence="5 7" id="KW-0808">Transferase</keyword>
<feature type="binding site" evidence="7">
    <location>
        <begin position="81"/>
        <end position="83"/>
    </location>
    <ligand>
        <name>5-amino-6-(D-ribitylamino)uracil</name>
        <dbReference type="ChEBI" id="CHEBI:15934"/>
    </ligand>
</feature>
<evidence type="ECO:0000256" key="4">
    <source>
        <dbReference type="ARBA" id="ARBA00022619"/>
    </source>
</evidence>
<dbReference type="NCBIfam" id="TIGR00114">
    <property type="entry name" value="lumazine-synth"/>
    <property type="match status" value="1"/>
</dbReference>
<dbReference type="EMBL" id="CP033004">
    <property type="protein sequence ID" value="QCI23422.1"/>
    <property type="molecule type" value="Genomic_DNA"/>
</dbReference>
<comment type="pathway">
    <text evidence="1 7">Cofactor biosynthesis; riboflavin biosynthesis; riboflavin from 2-hydroxy-3-oxobutyl phosphate and 5-amino-6-(D-ribitylamino)uracil: step 1/2.</text>
</comment>
<dbReference type="HAMAP" id="MF_00178">
    <property type="entry name" value="Lumazine_synth"/>
    <property type="match status" value="1"/>
</dbReference>
<evidence type="ECO:0000256" key="7">
    <source>
        <dbReference type="HAMAP-Rule" id="MF_00178"/>
    </source>
</evidence>
<dbReference type="GO" id="GO:0005829">
    <property type="term" value="C:cytosol"/>
    <property type="evidence" value="ECO:0007669"/>
    <property type="project" value="TreeGrafter"/>
</dbReference>
<feature type="binding site" evidence="7">
    <location>
        <begin position="57"/>
        <end position="59"/>
    </location>
    <ligand>
        <name>5-amino-6-(D-ribitylamino)uracil</name>
        <dbReference type="ChEBI" id="CHEBI:15934"/>
    </ligand>
</feature>
<evidence type="ECO:0000256" key="3">
    <source>
        <dbReference type="ARBA" id="ARBA00012664"/>
    </source>
</evidence>
<organism evidence="8 9">
    <name type="scientific">Buchnera aphidicola subsp. Melaphis rhois</name>
    <dbReference type="NCBI Taxonomy" id="118103"/>
    <lineage>
        <taxon>Bacteria</taxon>
        <taxon>Pseudomonadati</taxon>
        <taxon>Pseudomonadota</taxon>
        <taxon>Gammaproteobacteria</taxon>
        <taxon>Enterobacterales</taxon>
        <taxon>Erwiniaceae</taxon>
        <taxon>Buchnera</taxon>
    </lineage>
</organism>
<comment type="subunit">
    <text evidence="7">Forms an icosahedral capsid composed of 60 subunits, arranged as a dodecamer of pentamers.</text>
</comment>
<feature type="binding site" evidence="7">
    <location>
        <position position="114"/>
    </location>
    <ligand>
        <name>5-amino-6-(D-ribitylamino)uracil</name>
        <dbReference type="ChEBI" id="CHEBI:15934"/>
    </ligand>
</feature>
<feature type="binding site" evidence="7">
    <location>
        <position position="22"/>
    </location>
    <ligand>
        <name>5-amino-6-(D-ribitylamino)uracil</name>
        <dbReference type="ChEBI" id="CHEBI:15934"/>
    </ligand>
</feature>
<dbReference type="EC" id="2.5.1.78" evidence="3 7"/>
<evidence type="ECO:0000313" key="9">
    <source>
        <dbReference type="Proteomes" id="UP000298566"/>
    </source>
</evidence>
<protein>
    <recommendedName>
        <fullName evidence="3 7">6,7-dimethyl-8-ribityllumazine synthase</fullName>
        <shortName evidence="7">DMRL synthase</shortName>
        <shortName evidence="7">LS</shortName>
        <shortName evidence="7">Lumazine synthase</shortName>
        <ecNumber evidence="3 7">2.5.1.78</ecNumber>
    </recommendedName>
</protein>
<dbReference type="CDD" id="cd09209">
    <property type="entry name" value="Lumazine_synthase-I"/>
    <property type="match status" value="1"/>
</dbReference>
<keyword evidence="4 7" id="KW-0686">Riboflavin biosynthesis</keyword>
<dbReference type="NCBIfam" id="NF000812">
    <property type="entry name" value="PRK00061.1-4"/>
    <property type="match status" value="1"/>
</dbReference>
<evidence type="ECO:0000256" key="1">
    <source>
        <dbReference type="ARBA" id="ARBA00004917"/>
    </source>
</evidence>
<accession>A0A4D6Y1D3</accession>
<dbReference type="PANTHER" id="PTHR21058">
    <property type="entry name" value="6,7-DIMETHYL-8-RIBITYLLUMAZINE SYNTHASE DMRL SYNTHASE LUMAZINE SYNTHASE"/>
    <property type="match status" value="1"/>
</dbReference>
<comment type="catalytic activity">
    <reaction evidence="6 7">
        <text>(2S)-2-hydroxy-3-oxobutyl phosphate + 5-amino-6-(D-ribitylamino)uracil = 6,7-dimethyl-8-(1-D-ribityl)lumazine + phosphate + 2 H2O + H(+)</text>
        <dbReference type="Rhea" id="RHEA:26152"/>
        <dbReference type="ChEBI" id="CHEBI:15377"/>
        <dbReference type="ChEBI" id="CHEBI:15378"/>
        <dbReference type="ChEBI" id="CHEBI:15934"/>
        <dbReference type="ChEBI" id="CHEBI:43474"/>
        <dbReference type="ChEBI" id="CHEBI:58201"/>
        <dbReference type="ChEBI" id="CHEBI:58830"/>
        <dbReference type="EC" id="2.5.1.78"/>
    </reaction>
</comment>
<dbReference type="InterPro" id="IPR034964">
    <property type="entry name" value="LS"/>
</dbReference>
<proteinExistence type="inferred from homology"/>
<dbReference type="UniPathway" id="UPA00275">
    <property type="reaction ID" value="UER00404"/>
</dbReference>
<dbReference type="AlphaFoldDB" id="A0A4D6Y1D3"/>
<evidence type="ECO:0000256" key="2">
    <source>
        <dbReference type="ARBA" id="ARBA00007424"/>
    </source>
</evidence>
<dbReference type="PANTHER" id="PTHR21058:SF0">
    <property type="entry name" value="6,7-DIMETHYL-8-RIBITYLLUMAZINE SYNTHASE"/>
    <property type="match status" value="1"/>
</dbReference>
<dbReference type="GO" id="GO:0009349">
    <property type="term" value="C:riboflavin synthase complex"/>
    <property type="evidence" value="ECO:0007669"/>
    <property type="project" value="UniProtKB-UniRule"/>
</dbReference>
<evidence type="ECO:0000256" key="5">
    <source>
        <dbReference type="ARBA" id="ARBA00022679"/>
    </source>
</evidence>
<comment type="similarity">
    <text evidence="2 7">Belongs to the DMRL synthase family.</text>
</comment>
<evidence type="ECO:0000313" key="8">
    <source>
        <dbReference type="EMBL" id="QCI23422.1"/>
    </source>
</evidence>
<dbReference type="InterPro" id="IPR002180">
    <property type="entry name" value="LS/RS"/>
</dbReference>
<comment type="function">
    <text evidence="7">Catalyzes the formation of 6,7-dimethyl-8-ribityllumazine by condensation of 5-amino-6-(D-ribitylamino)uracil with 3,4-dihydroxy-2-butanone 4-phosphate. This is the penultimate step in the biosynthesis of riboflavin.</text>
</comment>
<feature type="binding site" evidence="7">
    <location>
        <position position="128"/>
    </location>
    <ligand>
        <name>(2S)-2-hydroxy-3-oxobutyl phosphate</name>
        <dbReference type="ChEBI" id="CHEBI:58830"/>
    </ligand>
</feature>
<gene>
    <name evidence="7" type="primary">ribH</name>
    <name evidence="8" type="ORF">D9V73_02135</name>
</gene>
<feature type="binding site" evidence="7">
    <location>
        <begin position="86"/>
        <end position="87"/>
    </location>
    <ligand>
        <name>(2S)-2-hydroxy-3-oxobutyl phosphate</name>
        <dbReference type="ChEBI" id="CHEBI:58830"/>
    </ligand>
</feature>
<dbReference type="Gene3D" id="3.40.50.960">
    <property type="entry name" value="Lumazine/riboflavin synthase"/>
    <property type="match status" value="1"/>
</dbReference>
<dbReference type="GO" id="GO:0009231">
    <property type="term" value="P:riboflavin biosynthetic process"/>
    <property type="evidence" value="ECO:0007669"/>
    <property type="project" value="UniProtKB-UniRule"/>
</dbReference>
<dbReference type="Proteomes" id="UP000298566">
    <property type="component" value="Chromosome"/>
</dbReference>
<dbReference type="InterPro" id="IPR036467">
    <property type="entry name" value="LS/RS_sf"/>
</dbReference>
<name>A0A4D6Y1D3_BUCMH</name>
<dbReference type="GO" id="GO:0000906">
    <property type="term" value="F:6,7-dimethyl-8-ribityllumazine synthase activity"/>
    <property type="evidence" value="ECO:0007669"/>
    <property type="project" value="UniProtKB-UniRule"/>
</dbReference>
<evidence type="ECO:0000256" key="6">
    <source>
        <dbReference type="ARBA" id="ARBA00048785"/>
    </source>
</evidence>
<dbReference type="Pfam" id="PF00885">
    <property type="entry name" value="DMRL_synthase"/>
    <property type="match status" value="1"/>
</dbReference>